<evidence type="ECO:0000256" key="1">
    <source>
        <dbReference type="SAM" id="SignalP"/>
    </source>
</evidence>
<gene>
    <name evidence="2" type="ORF">D3877_11040</name>
</gene>
<dbReference type="EMBL" id="QYUL01000001">
    <property type="protein sequence ID" value="RJF84986.1"/>
    <property type="molecule type" value="Genomic_DNA"/>
</dbReference>
<proteinExistence type="predicted"/>
<comment type="caution">
    <text evidence="2">The sequence shown here is derived from an EMBL/GenBank/DDBJ whole genome shotgun (WGS) entry which is preliminary data.</text>
</comment>
<organism evidence="2 3">
    <name type="scientific">Azospirillum cavernae</name>
    <dbReference type="NCBI Taxonomy" id="2320860"/>
    <lineage>
        <taxon>Bacteria</taxon>
        <taxon>Pseudomonadati</taxon>
        <taxon>Pseudomonadota</taxon>
        <taxon>Alphaproteobacteria</taxon>
        <taxon>Rhodospirillales</taxon>
        <taxon>Azospirillaceae</taxon>
        <taxon>Azospirillum</taxon>
    </lineage>
</organism>
<dbReference type="RefSeq" id="WP_119830616.1">
    <property type="nucleotide sequence ID" value="NZ_QYUL01000001.1"/>
</dbReference>
<name>A0A418W4Q5_9PROT</name>
<protein>
    <submittedName>
        <fullName evidence="2">Uncharacterized protein</fullName>
    </submittedName>
</protein>
<sequence>MSGTVFGAFVRSSVSTLAFAGVLAAGLAAGSASAALVEPTATAPSAAPTAINPTAAPVLKSTPIQAAPGATQTSIQAPAKPAAVQIASTAKAVEISKTQIEAVAKELGAKPSDALTGQLTKYHSDIQAATALTDPAAKTKAVTEARQQLAAIGGKPVTPEQAAKIDAILGVK</sequence>
<dbReference type="Proteomes" id="UP000283458">
    <property type="component" value="Unassembled WGS sequence"/>
</dbReference>
<feature type="signal peptide" evidence="1">
    <location>
        <begin position="1"/>
        <end position="34"/>
    </location>
</feature>
<evidence type="ECO:0000313" key="2">
    <source>
        <dbReference type="EMBL" id="RJF84986.1"/>
    </source>
</evidence>
<keyword evidence="1" id="KW-0732">Signal</keyword>
<dbReference type="OrthoDB" id="7304920at2"/>
<accession>A0A418W4Q5</accession>
<dbReference type="AlphaFoldDB" id="A0A418W4Q5"/>
<evidence type="ECO:0000313" key="3">
    <source>
        <dbReference type="Proteomes" id="UP000283458"/>
    </source>
</evidence>
<reference evidence="2 3" key="1">
    <citation type="submission" date="2018-09" db="EMBL/GenBank/DDBJ databases">
        <authorList>
            <person name="Zhu H."/>
        </authorList>
    </citation>
    <scope>NUCLEOTIDE SEQUENCE [LARGE SCALE GENOMIC DNA]</scope>
    <source>
        <strain evidence="2 3">K2W22B-5</strain>
    </source>
</reference>
<keyword evidence="3" id="KW-1185">Reference proteome</keyword>
<feature type="chain" id="PRO_5019096715" evidence="1">
    <location>
        <begin position="35"/>
        <end position="172"/>
    </location>
</feature>